<feature type="region of interest" description="Disordered" evidence="2">
    <location>
        <begin position="1"/>
        <end position="20"/>
    </location>
</feature>
<dbReference type="Proteomes" id="UP000092971">
    <property type="component" value="Chromosome"/>
</dbReference>
<accession>A0A1B1YBQ4</accession>
<dbReference type="PANTHER" id="PTHR34297:SF1">
    <property type="entry name" value="ASP23_GLS24 FAMILY ENVELOPE STRESS RESPONSE PROTEIN"/>
    <property type="match status" value="1"/>
</dbReference>
<evidence type="ECO:0000313" key="3">
    <source>
        <dbReference type="EMBL" id="ANW98196.1"/>
    </source>
</evidence>
<dbReference type="AlphaFoldDB" id="A0A1B1YBQ4"/>
<dbReference type="EMBL" id="CP014672">
    <property type="protein sequence ID" value="ANW98196.1"/>
    <property type="molecule type" value="Genomic_DNA"/>
</dbReference>
<proteinExistence type="inferred from homology"/>
<evidence type="ECO:0000313" key="4">
    <source>
        <dbReference type="Proteomes" id="UP000092971"/>
    </source>
</evidence>
<name>A0A1B1YBQ4_THEST</name>
<dbReference type="RefSeq" id="WP_015358484.1">
    <property type="nucleotide sequence ID" value="NZ_CP014672.1"/>
</dbReference>
<dbReference type="Pfam" id="PF03780">
    <property type="entry name" value="Asp23"/>
    <property type="match status" value="1"/>
</dbReference>
<comment type="similarity">
    <text evidence="1">Belongs to the asp23 family.</text>
</comment>
<gene>
    <name evidence="3" type="ORF">CSTERTH_03645</name>
</gene>
<protein>
    <submittedName>
        <fullName evidence="3">Alkaline-shock protein</fullName>
    </submittedName>
</protein>
<dbReference type="InterPro" id="IPR005531">
    <property type="entry name" value="Asp23"/>
</dbReference>
<organism evidence="3 4">
    <name type="scientific">Thermoclostridium stercorarium subsp. thermolacticum DSM 2910</name>
    <dbReference type="NCBI Taxonomy" id="1121336"/>
    <lineage>
        <taxon>Bacteria</taxon>
        <taxon>Bacillati</taxon>
        <taxon>Bacillota</taxon>
        <taxon>Clostridia</taxon>
        <taxon>Eubacteriales</taxon>
        <taxon>Oscillospiraceae</taxon>
        <taxon>Thermoclostridium</taxon>
    </lineage>
</organism>
<dbReference type="PANTHER" id="PTHR34297">
    <property type="entry name" value="HYPOTHETICAL CYTOSOLIC PROTEIN-RELATED"/>
    <property type="match status" value="1"/>
</dbReference>
<dbReference type="OrthoDB" id="9793465at2"/>
<sequence>MSDEKNVTVNQTETQEAVKTENEGLGEIRISSEVVSIIASNAAMEVKGVSSLSGGIAGNISQVLGRKNPFKGGIKVEMGDNNEVNIDLNVVVEYGARIPDVAWKLQERVKQSVESMTGLHVNEINVHVQGVSFEKETKKAEPETQDAEKDVK</sequence>
<evidence type="ECO:0000256" key="2">
    <source>
        <dbReference type="SAM" id="MobiDB-lite"/>
    </source>
</evidence>
<reference evidence="3 4" key="1">
    <citation type="submission" date="2016-02" db="EMBL/GenBank/DDBJ databases">
        <title>Comparison of Clostridium stercorarium subspecies using comparative genomics and transcriptomics.</title>
        <authorList>
            <person name="Schellenberg J."/>
            <person name="Thallinger G."/>
            <person name="Levin D.B."/>
            <person name="Zhang X."/>
            <person name="Alvare G."/>
            <person name="Fristensky B."/>
            <person name="Sparling R."/>
        </authorList>
    </citation>
    <scope>NUCLEOTIDE SEQUENCE [LARGE SCALE GENOMIC DNA]</scope>
    <source>
        <strain evidence="3 4">DSM 2910</strain>
    </source>
</reference>
<evidence type="ECO:0000256" key="1">
    <source>
        <dbReference type="ARBA" id="ARBA00005721"/>
    </source>
</evidence>